<evidence type="ECO:0000256" key="6">
    <source>
        <dbReference type="ARBA" id="ARBA00022801"/>
    </source>
</evidence>
<evidence type="ECO:0000256" key="5">
    <source>
        <dbReference type="ARBA" id="ARBA00022692"/>
    </source>
</evidence>
<comment type="similarity">
    <text evidence="2 10">Belongs to the peptidase S8 family.</text>
</comment>
<feature type="transmembrane region" description="Helical" evidence="12">
    <location>
        <begin position="344"/>
        <end position="365"/>
    </location>
</feature>
<evidence type="ECO:0000313" key="15">
    <source>
        <dbReference type="Proteomes" id="UP000823521"/>
    </source>
</evidence>
<evidence type="ECO:0000256" key="2">
    <source>
        <dbReference type="ARBA" id="ARBA00011073"/>
    </source>
</evidence>
<keyword evidence="9 12" id="KW-0472">Membrane</keyword>
<reference evidence="14 15" key="1">
    <citation type="submission" date="2019-12" db="EMBL/GenBank/DDBJ databases">
        <title>Whole genome sequencing of endophytic Actinobacterium Micromonospora sp. MPMI6T.</title>
        <authorList>
            <person name="Evv R."/>
            <person name="Podile A.R."/>
        </authorList>
    </citation>
    <scope>NUCLEOTIDE SEQUENCE [LARGE SCALE GENOMIC DNA]</scope>
    <source>
        <strain evidence="14 15">MPMI6</strain>
    </source>
</reference>
<evidence type="ECO:0000256" key="3">
    <source>
        <dbReference type="ARBA" id="ARBA00022475"/>
    </source>
</evidence>
<feature type="active site" description="Charge relay system" evidence="10">
    <location>
        <position position="62"/>
    </location>
</feature>
<evidence type="ECO:0000259" key="13">
    <source>
        <dbReference type="Pfam" id="PF00082"/>
    </source>
</evidence>
<evidence type="ECO:0000256" key="4">
    <source>
        <dbReference type="ARBA" id="ARBA00022670"/>
    </source>
</evidence>
<feature type="region of interest" description="Disordered" evidence="11">
    <location>
        <begin position="70"/>
        <end position="98"/>
    </location>
</feature>
<feature type="active site" description="Charge relay system" evidence="10">
    <location>
        <position position="251"/>
    </location>
</feature>
<keyword evidence="7 10" id="KW-0720">Serine protease</keyword>
<dbReference type="InterPro" id="IPR023827">
    <property type="entry name" value="Peptidase_S8_Asp-AS"/>
</dbReference>
<comment type="caution">
    <text evidence="14">The sequence shown here is derived from an EMBL/GenBank/DDBJ whole genome shotgun (WGS) entry which is preliminary data.</text>
</comment>
<feature type="compositionally biased region" description="Low complexity" evidence="11">
    <location>
        <begin position="319"/>
        <end position="339"/>
    </location>
</feature>
<feature type="region of interest" description="Disordered" evidence="11">
    <location>
        <begin position="317"/>
        <end position="339"/>
    </location>
</feature>
<dbReference type="PROSITE" id="PS51892">
    <property type="entry name" value="SUBTILASE"/>
    <property type="match status" value="1"/>
</dbReference>
<dbReference type="NCBIfam" id="TIGR03921">
    <property type="entry name" value="T7SS_mycosin"/>
    <property type="match status" value="1"/>
</dbReference>
<dbReference type="PANTHER" id="PTHR43399">
    <property type="entry name" value="SUBTILISIN-RELATED"/>
    <property type="match status" value="1"/>
</dbReference>
<dbReference type="Pfam" id="PF00082">
    <property type="entry name" value="Peptidase_S8"/>
    <property type="match status" value="1"/>
</dbReference>
<evidence type="ECO:0000256" key="1">
    <source>
        <dbReference type="ARBA" id="ARBA00004162"/>
    </source>
</evidence>
<keyword evidence="6 10" id="KW-0378">Hydrolase</keyword>
<dbReference type="InterPro" id="IPR036852">
    <property type="entry name" value="Peptidase_S8/S53_dom_sf"/>
</dbReference>
<name>A0ABS3VPM1_MICEH</name>
<feature type="domain" description="Peptidase S8/S53" evidence="13">
    <location>
        <begin position="53"/>
        <end position="299"/>
    </location>
</feature>
<evidence type="ECO:0000256" key="7">
    <source>
        <dbReference type="ARBA" id="ARBA00022825"/>
    </source>
</evidence>
<gene>
    <name evidence="14" type="primary">mycP</name>
    <name evidence="14" type="ORF">GSF22_10905</name>
</gene>
<keyword evidence="5 12" id="KW-0812">Transmembrane</keyword>
<evidence type="ECO:0000256" key="8">
    <source>
        <dbReference type="ARBA" id="ARBA00022989"/>
    </source>
</evidence>
<dbReference type="Gene3D" id="3.40.50.200">
    <property type="entry name" value="Peptidase S8/S53 domain"/>
    <property type="match status" value="1"/>
</dbReference>
<evidence type="ECO:0000256" key="11">
    <source>
        <dbReference type="SAM" id="MobiDB-lite"/>
    </source>
</evidence>
<sequence length="373" mass="37760">MNVLIAGAALSIALTTTGLILPPATRLQSDEIRNNQWHLAYLRVGEAHKITKGAGVTVAVIDTGVEPHPDLRNNLLPGTDITRGGNNSGTKDRDGHGTSMAGLIAAHGRSQSSGALGVAPEAKILPIYALPGDTPGDPDKIAEGIRWAVKNRATVINISTGGGSTPKLAKAVAEAASAEVVIIAASGNAPGDFGVTFPAALEDVVAVGAVDKSGNHSGVSVTGRELQIVAPGNDIYSTSHKGKYSLGTGTSAATAIVAGAAALVRSKYPHLPAQEVVHRLTATAVDKGAPGRDEEYGYGVLDIVAALTADVPPLGFESPGASGATTPNATATAAGPAGDETPGWRLPLLTLGVLGVAGLTGLLWWRQRRHAVG</sequence>
<keyword evidence="4 10" id="KW-0645">Protease</keyword>
<proteinExistence type="inferred from homology"/>
<evidence type="ECO:0000256" key="9">
    <source>
        <dbReference type="ARBA" id="ARBA00023136"/>
    </source>
</evidence>
<dbReference type="PANTHER" id="PTHR43399:SF4">
    <property type="entry name" value="CELL WALL-ASSOCIATED PROTEASE"/>
    <property type="match status" value="1"/>
</dbReference>
<organism evidence="14 15">
    <name type="scientific">Micromonospora echinofusca</name>
    <dbReference type="NCBI Taxonomy" id="47858"/>
    <lineage>
        <taxon>Bacteria</taxon>
        <taxon>Bacillati</taxon>
        <taxon>Actinomycetota</taxon>
        <taxon>Actinomycetes</taxon>
        <taxon>Micromonosporales</taxon>
        <taxon>Micromonosporaceae</taxon>
        <taxon>Micromonospora</taxon>
    </lineage>
</organism>
<dbReference type="EMBL" id="WVUH01000070">
    <property type="protein sequence ID" value="MBO4206506.1"/>
    <property type="molecule type" value="Genomic_DNA"/>
</dbReference>
<evidence type="ECO:0000256" key="10">
    <source>
        <dbReference type="PROSITE-ProRule" id="PRU01240"/>
    </source>
</evidence>
<protein>
    <submittedName>
        <fullName evidence="14">Type VII secretion-associated serine protease mycosin</fullName>
    </submittedName>
</protein>
<comment type="subcellular location">
    <subcellularLocation>
        <location evidence="1">Cell membrane</location>
        <topology evidence="1">Single-pass membrane protein</topology>
    </subcellularLocation>
</comment>
<accession>A0ABS3VPM1</accession>
<dbReference type="RefSeq" id="WP_208813408.1">
    <property type="nucleotide sequence ID" value="NZ_WVUH01000070.1"/>
</dbReference>
<dbReference type="InterPro" id="IPR023834">
    <property type="entry name" value="T7SS_pept_S8A_mycosin"/>
</dbReference>
<keyword evidence="8 12" id="KW-1133">Transmembrane helix</keyword>
<dbReference type="InterPro" id="IPR000209">
    <property type="entry name" value="Peptidase_S8/S53_dom"/>
</dbReference>
<dbReference type="SUPFAM" id="SSF52743">
    <property type="entry name" value="Subtilisin-like"/>
    <property type="match status" value="1"/>
</dbReference>
<evidence type="ECO:0000256" key="12">
    <source>
        <dbReference type="SAM" id="Phobius"/>
    </source>
</evidence>
<dbReference type="PRINTS" id="PR00723">
    <property type="entry name" value="SUBTILISIN"/>
</dbReference>
<dbReference type="InterPro" id="IPR015500">
    <property type="entry name" value="Peptidase_S8_subtilisin-rel"/>
</dbReference>
<keyword evidence="3" id="KW-1003">Cell membrane</keyword>
<dbReference type="Proteomes" id="UP000823521">
    <property type="component" value="Unassembled WGS sequence"/>
</dbReference>
<evidence type="ECO:0000313" key="14">
    <source>
        <dbReference type="EMBL" id="MBO4206506.1"/>
    </source>
</evidence>
<keyword evidence="15" id="KW-1185">Reference proteome</keyword>
<dbReference type="InterPro" id="IPR051048">
    <property type="entry name" value="Peptidase_S8/S53_subtilisin"/>
</dbReference>
<feature type="active site" description="Charge relay system" evidence="10">
    <location>
        <position position="96"/>
    </location>
</feature>
<dbReference type="GO" id="GO:0006508">
    <property type="term" value="P:proteolysis"/>
    <property type="evidence" value="ECO:0007669"/>
    <property type="project" value="UniProtKB-KW"/>
</dbReference>
<dbReference type="PROSITE" id="PS00136">
    <property type="entry name" value="SUBTILASE_ASP"/>
    <property type="match status" value="1"/>
</dbReference>
<dbReference type="GO" id="GO:0008233">
    <property type="term" value="F:peptidase activity"/>
    <property type="evidence" value="ECO:0007669"/>
    <property type="project" value="UniProtKB-KW"/>
</dbReference>